<keyword evidence="2" id="KW-1185">Reference proteome</keyword>
<gene>
    <name evidence="1" type="ORF">POPTR_013G107650v4</name>
</gene>
<dbReference type="EMBL" id="CM009302">
    <property type="protein sequence ID" value="KAI9383633.1"/>
    <property type="molecule type" value="Genomic_DNA"/>
</dbReference>
<name>A0ACC0S2P0_POPTR</name>
<reference evidence="1 2" key="1">
    <citation type="journal article" date="2006" name="Science">
        <title>The genome of black cottonwood, Populus trichocarpa (Torr. &amp; Gray).</title>
        <authorList>
            <person name="Tuskan G.A."/>
            <person name="Difazio S."/>
            <person name="Jansson S."/>
            <person name="Bohlmann J."/>
            <person name="Grigoriev I."/>
            <person name="Hellsten U."/>
            <person name="Putnam N."/>
            <person name="Ralph S."/>
            <person name="Rombauts S."/>
            <person name="Salamov A."/>
            <person name="Schein J."/>
            <person name="Sterck L."/>
            <person name="Aerts A."/>
            <person name="Bhalerao R.R."/>
            <person name="Bhalerao R.P."/>
            <person name="Blaudez D."/>
            <person name="Boerjan W."/>
            <person name="Brun A."/>
            <person name="Brunner A."/>
            <person name="Busov V."/>
            <person name="Campbell M."/>
            <person name="Carlson J."/>
            <person name="Chalot M."/>
            <person name="Chapman J."/>
            <person name="Chen G.L."/>
            <person name="Cooper D."/>
            <person name="Coutinho P.M."/>
            <person name="Couturier J."/>
            <person name="Covert S."/>
            <person name="Cronk Q."/>
            <person name="Cunningham R."/>
            <person name="Davis J."/>
            <person name="Degroeve S."/>
            <person name="Dejardin A."/>
            <person name="Depamphilis C."/>
            <person name="Detter J."/>
            <person name="Dirks B."/>
            <person name="Dubchak I."/>
            <person name="Duplessis S."/>
            <person name="Ehlting J."/>
            <person name="Ellis B."/>
            <person name="Gendler K."/>
            <person name="Goodstein D."/>
            <person name="Gribskov M."/>
            <person name="Grimwood J."/>
            <person name="Groover A."/>
            <person name="Gunter L."/>
            <person name="Hamberger B."/>
            <person name="Heinze B."/>
            <person name="Helariutta Y."/>
            <person name="Henrissat B."/>
            <person name="Holligan D."/>
            <person name="Holt R."/>
            <person name="Huang W."/>
            <person name="Islam-Faridi N."/>
            <person name="Jones S."/>
            <person name="Jones-Rhoades M."/>
            <person name="Jorgensen R."/>
            <person name="Joshi C."/>
            <person name="Kangasjarvi J."/>
            <person name="Karlsson J."/>
            <person name="Kelleher C."/>
            <person name="Kirkpatrick R."/>
            <person name="Kirst M."/>
            <person name="Kohler A."/>
            <person name="Kalluri U."/>
            <person name="Larimer F."/>
            <person name="Leebens-Mack J."/>
            <person name="Leple J.C."/>
            <person name="Locascio P."/>
            <person name="Lou Y."/>
            <person name="Lucas S."/>
            <person name="Martin F."/>
            <person name="Montanini B."/>
            <person name="Napoli C."/>
            <person name="Nelson D.R."/>
            <person name="Nelson C."/>
            <person name="Nieminen K."/>
            <person name="Nilsson O."/>
            <person name="Pereda V."/>
            <person name="Peter G."/>
            <person name="Philippe R."/>
            <person name="Pilate G."/>
            <person name="Poliakov A."/>
            <person name="Razumovskaya J."/>
            <person name="Richardson P."/>
            <person name="Rinaldi C."/>
            <person name="Ritland K."/>
            <person name="Rouze P."/>
            <person name="Ryaboy D."/>
            <person name="Schmutz J."/>
            <person name="Schrader J."/>
            <person name="Segerman B."/>
            <person name="Shin H."/>
            <person name="Siddiqui A."/>
            <person name="Sterky F."/>
            <person name="Terry A."/>
            <person name="Tsai C.J."/>
            <person name="Uberbacher E."/>
            <person name="Unneberg P."/>
            <person name="Vahala J."/>
            <person name="Wall K."/>
            <person name="Wessler S."/>
            <person name="Yang G."/>
            <person name="Yin T."/>
            <person name="Douglas C."/>
            <person name="Marra M."/>
            <person name="Sandberg G."/>
            <person name="Van de Peer Y."/>
            <person name="Rokhsar D."/>
        </authorList>
    </citation>
    <scope>NUCLEOTIDE SEQUENCE [LARGE SCALE GENOMIC DNA]</scope>
    <source>
        <strain evidence="2">cv. Nisqually</strain>
    </source>
</reference>
<sequence length="82" mass="10062">MRRLILEYEDRNMSGDRGRFWWAHFNICELTKCRVLIFFDGERKRLCFLVLVFLCNYDVGTGFMKMKITPRFEPYDYSYDSH</sequence>
<evidence type="ECO:0000313" key="2">
    <source>
        <dbReference type="Proteomes" id="UP000006729"/>
    </source>
</evidence>
<organism evidence="1 2">
    <name type="scientific">Populus trichocarpa</name>
    <name type="common">Western balsam poplar</name>
    <name type="synonym">Populus balsamifera subsp. trichocarpa</name>
    <dbReference type="NCBI Taxonomy" id="3694"/>
    <lineage>
        <taxon>Eukaryota</taxon>
        <taxon>Viridiplantae</taxon>
        <taxon>Streptophyta</taxon>
        <taxon>Embryophyta</taxon>
        <taxon>Tracheophyta</taxon>
        <taxon>Spermatophyta</taxon>
        <taxon>Magnoliopsida</taxon>
        <taxon>eudicotyledons</taxon>
        <taxon>Gunneridae</taxon>
        <taxon>Pentapetalae</taxon>
        <taxon>rosids</taxon>
        <taxon>fabids</taxon>
        <taxon>Malpighiales</taxon>
        <taxon>Salicaceae</taxon>
        <taxon>Saliceae</taxon>
        <taxon>Populus</taxon>
    </lineage>
</organism>
<protein>
    <submittedName>
        <fullName evidence="1">Uncharacterized protein</fullName>
    </submittedName>
</protein>
<comment type="caution">
    <text evidence="1">The sequence shown here is derived from an EMBL/GenBank/DDBJ whole genome shotgun (WGS) entry which is preliminary data.</text>
</comment>
<evidence type="ECO:0000313" key="1">
    <source>
        <dbReference type="EMBL" id="KAI9383633.1"/>
    </source>
</evidence>
<dbReference type="Proteomes" id="UP000006729">
    <property type="component" value="Chromosome 13"/>
</dbReference>
<accession>A0ACC0S2P0</accession>
<proteinExistence type="predicted"/>